<comment type="caution">
    <text evidence="1">The sequence shown here is derived from an EMBL/GenBank/DDBJ whole genome shotgun (WGS) entry which is preliminary data.</text>
</comment>
<dbReference type="Proteomes" id="UP000805704">
    <property type="component" value="Chromosome 4"/>
</dbReference>
<reference evidence="1" key="1">
    <citation type="submission" date="2020-04" db="EMBL/GenBank/DDBJ databases">
        <title>A chromosome-scale assembly and high-density genetic map of the yellow drum (Nibea albiflora) genome.</title>
        <authorList>
            <person name="Xu D."/>
            <person name="Zhang W."/>
            <person name="Chen R."/>
            <person name="Tan P."/>
            <person name="Wang L."/>
            <person name="Song H."/>
            <person name="Tian L."/>
            <person name="Zhu Q."/>
            <person name="Wang B."/>
        </authorList>
    </citation>
    <scope>NUCLEOTIDE SEQUENCE</scope>
    <source>
        <strain evidence="1">ZJHYS-2018</strain>
    </source>
</reference>
<gene>
    <name evidence="1" type="ORF">GBF38_018740</name>
</gene>
<proteinExistence type="predicted"/>
<keyword evidence="2" id="KW-1185">Reference proteome</keyword>
<evidence type="ECO:0000313" key="2">
    <source>
        <dbReference type="Proteomes" id="UP000805704"/>
    </source>
</evidence>
<accession>A0ACB7ENR0</accession>
<protein>
    <submittedName>
        <fullName evidence="1">Uncharacterized protein</fullName>
    </submittedName>
</protein>
<sequence length="142" mass="16165">MVTPKVNMEPEDPSVPGRESTTETESEKQLRMFVTMLTVRVLYKCNTLKSHSQEKWATHMKRLVNQTMEGVTVAEGFCPDVKRRRNRKQLLEAVIVVEDPFVDTAIVQCSQGKGTSHCWWKDAFQIFVFATGLLADITFSPV</sequence>
<evidence type="ECO:0000313" key="1">
    <source>
        <dbReference type="EMBL" id="KAG8003559.1"/>
    </source>
</evidence>
<organism evidence="1 2">
    <name type="scientific">Nibea albiflora</name>
    <name type="common">Yellow drum</name>
    <name type="synonym">Corvina albiflora</name>
    <dbReference type="NCBI Taxonomy" id="240163"/>
    <lineage>
        <taxon>Eukaryota</taxon>
        <taxon>Metazoa</taxon>
        <taxon>Chordata</taxon>
        <taxon>Craniata</taxon>
        <taxon>Vertebrata</taxon>
        <taxon>Euteleostomi</taxon>
        <taxon>Actinopterygii</taxon>
        <taxon>Neopterygii</taxon>
        <taxon>Teleostei</taxon>
        <taxon>Neoteleostei</taxon>
        <taxon>Acanthomorphata</taxon>
        <taxon>Eupercaria</taxon>
        <taxon>Sciaenidae</taxon>
        <taxon>Nibea</taxon>
    </lineage>
</organism>
<dbReference type="EMBL" id="CM024792">
    <property type="protein sequence ID" value="KAG8003559.1"/>
    <property type="molecule type" value="Genomic_DNA"/>
</dbReference>
<name>A0ACB7ENR0_NIBAL</name>